<reference evidence="3" key="1">
    <citation type="submission" date="2014-03" db="EMBL/GenBank/DDBJ databases">
        <title>The sialotranscriptome of Amblyomma triste, Amblyomma parvum and Amblyomma cajennense ticks, uncovered by 454-based RNA-seq.</title>
        <authorList>
            <person name="Garcia G.R."/>
            <person name="Gardinassi L.G."/>
            <person name="Ribeiro J.M."/>
            <person name="Anatrielo E."/>
            <person name="Ferreira B.R."/>
            <person name="Moreira H.N."/>
            <person name="Mafra C."/>
            <person name="Olegario M.M."/>
            <person name="Szabo P.J."/>
            <person name="Miranda-Santos I.K."/>
            <person name="Maruyama S.R."/>
        </authorList>
    </citation>
    <scope>NUCLEOTIDE SEQUENCE</scope>
    <source>
        <strain evidence="3">Araguapaz</strain>
        <tissue evidence="3">Salivary glands</tissue>
    </source>
</reference>
<evidence type="ECO:0000259" key="2">
    <source>
        <dbReference type="PROSITE" id="PS50279"/>
    </source>
</evidence>
<keyword evidence="1" id="KW-0732">Signal</keyword>
<dbReference type="Gene3D" id="4.10.410.10">
    <property type="entry name" value="Pancreatic trypsin inhibitor Kunitz domain"/>
    <property type="match status" value="1"/>
</dbReference>
<proteinExistence type="evidence at transcript level"/>
<name>A0A023FXQ2_AMBPA</name>
<feature type="domain" description="BPTI/Kunitz inhibitor" evidence="2">
    <location>
        <begin position="38"/>
        <end position="94"/>
    </location>
</feature>
<evidence type="ECO:0000313" key="3">
    <source>
        <dbReference type="EMBL" id="JAC26646.1"/>
    </source>
</evidence>
<dbReference type="SMART" id="SM00131">
    <property type="entry name" value="KU"/>
    <property type="match status" value="1"/>
</dbReference>
<organism evidence="3">
    <name type="scientific">Amblyomma parvum</name>
    <name type="common">South American tick</name>
    <dbReference type="NCBI Taxonomy" id="251391"/>
    <lineage>
        <taxon>Eukaryota</taxon>
        <taxon>Metazoa</taxon>
        <taxon>Ecdysozoa</taxon>
        <taxon>Arthropoda</taxon>
        <taxon>Chelicerata</taxon>
        <taxon>Arachnida</taxon>
        <taxon>Acari</taxon>
        <taxon>Parasitiformes</taxon>
        <taxon>Ixodida</taxon>
        <taxon>Ixodoidea</taxon>
        <taxon>Ixodidae</taxon>
        <taxon>Amblyomminae</taxon>
        <taxon>Amblyomma</taxon>
    </lineage>
</organism>
<dbReference type="Pfam" id="PF00014">
    <property type="entry name" value="Kunitz_BPTI"/>
    <property type="match status" value="1"/>
</dbReference>
<feature type="signal peptide" evidence="1">
    <location>
        <begin position="1"/>
        <end position="17"/>
    </location>
</feature>
<feature type="chain" id="PRO_5001516169" evidence="1">
    <location>
        <begin position="18"/>
        <end position="163"/>
    </location>
</feature>
<dbReference type="GO" id="GO:0004867">
    <property type="term" value="F:serine-type endopeptidase inhibitor activity"/>
    <property type="evidence" value="ECO:0007669"/>
    <property type="project" value="InterPro"/>
</dbReference>
<sequence length="163" mass="19133">MKFAALVFLWFWNGAVLEVGGGRASVEPFNWPRSPEVCNREASLVGKFCNPFHERRYFYNRTISRCVLFIPERCDADPDEGNNFGTRKDCMETCMKSSPCLKPRWGTENGTVDGYTYYPNRDFCFPTNYKSKRRFWPERNKFLTEKECYDNCAPERVPKELEG</sequence>
<protein>
    <submittedName>
        <fullName evidence="3">Putative kunitz domain protein</fullName>
    </submittedName>
</protein>
<dbReference type="AlphaFoldDB" id="A0A023FXQ2"/>
<evidence type="ECO:0000256" key="1">
    <source>
        <dbReference type="SAM" id="SignalP"/>
    </source>
</evidence>
<dbReference type="InterPro" id="IPR002223">
    <property type="entry name" value="Kunitz_BPTI"/>
</dbReference>
<dbReference type="EMBL" id="GBBL01000674">
    <property type="protein sequence ID" value="JAC26646.1"/>
    <property type="molecule type" value="mRNA"/>
</dbReference>
<dbReference type="InterPro" id="IPR036880">
    <property type="entry name" value="Kunitz_BPTI_sf"/>
</dbReference>
<dbReference type="PROSITE" id="PS50279">
    <property type="entry name" value="BPTI_KUNITZ_2"/>
    <property type="match status" value="1"/>
</dbReference>
<accession>A0A023FXQ2</accession>
<dbReference type="SUPFAM" id="SSF57362">
    <property type="entry name" value="BPTI-like"/>
    <property type="match status" value="2"/>
</dbReference>